<dbReference type="AlphaFoldDB" id="A0AAJ1WUS6"/>
<dbReference type="SMART" id="SM00331">
    <property type="entry name" value="PP2C_SIG"/>
    <property type="match status" value="1"/>
</dbReference>
<dbReference type="EC" id="3.1.3.16" evidence="4"/>
<proteinExistence type="predicted"/>
<name>A0AAJ1WUS6_9BACL</name>
<dbReference type="InterPro" id="IPR001932">
    <property type="entry name" value="PPM-type_phosphatase-like_dom"/>
</dbReference>
<dbReference type="Pfam" id="PF07228">
    <property type="entry name" value="SpoIIE"/>
    <property type="match status" value="1"/>
</dbReference>
<dbReference type="InterPro" id="IPR052016">
    <property type="entry name" value="Bact_Sigma-Reg"/>
</dbReference>
<keyword evidence="2" id="KW-1133">Transmembrane helix</keyword>
<protein>
    <submittedName>
        <fullName evidence="4">Stage II sporulation protein E</fullName>
        <ecNumber evidence="4">3.1.3.16</ecNumber>
    </submittedName>
</protein>
<sequence length="820" mass="91632">MMEMMTRIKHFWISPMKKVKSGSYRVHKRLISWNVPIMVMGFLLGRALILESVSPFALAYLAVMLFLSRKQWPVVMASLIMGATTISLLHAGKITAYLVLLLGVYKLFQSFGKATLYSAPLIVLTSGIIGNLSTIWYFDTFTSYQYLLAGVDVLISFILTFIFVQALPVFTVKRNKAGLKHEEMVCLVILIGSVMTGTLGWTIADIEVVNIISRYLILVLAIVGGAMLGSSMGVVTGLILHLSNPKSVLQISLLAFAGLLAGLFKEGKRLGVAIGFLLGTTILSLYGAPPPNLWLSMQETLLALLLFFLTPDSWFHKVAKFVPGTWENQMEQQDYIRRLRDVTAAKVEHFTNLFYELASSFREDMTKQQREDEDQVHEFVTTTMEQSCMGCAQFQQCWEGNIMKTYQGMTSLMTVVEQVGTRNHVPIPQAWDEYCIRADQVVRNFQDQYAHYEHTLYWRDKIKDTRRLVGDQLAGMAEVMDKLATEIRIETQVMHAQEEQIHAALDELGIQFQRVEILNLAEGKVEIEVFLPHQDSFDECKKLIAPLLTEVLGEPISVYRKVVQDGTQGAIITLGSAQRFELKSGVASAAKGGAMVSGDSYCYMNLGTGRFAVALSDGMGNGQRAQEESNAALKLLRRLLQAGMNEERAVETINSILSLRTSDEVFATIDLAMIDLNSAKGRFMKIGSTPGFIKRGKKVLKLSASNPPIGILKEIDVEPIETQLQAGDLIVMMTDGIYDAAHNTVNKDAFITKIINEIDTKDPQDFADCLLEKIVRYRQGEIPDDMTVLVSKVEKHTSEWSTIRLSNVRPIERPQEVPNS</sequence>
<dbReference type="PANTHER" id="PTHR43156">
    <property type="entry name" value="STAGE II SPORULATION PROTEIN E-RELATED"/>
    <property type="match status" value="1"/>
</dbReference>
<feature type="transmembrane region" description="Helical" evidence="2">
    <location>
        <begin position="75"/>
        <end position="104"/>
    </location>
</feature>
<feature type="transmembrane region" description="Helical" evidence="2">
    <location>
        <begin position="247"/>
        <end position="264"/>
    </location>
</feature>
<evidence type="ECO:0000256" key="1">
    <source>
        <dbReference type="ARBA" id="ARBA00022801"/>
    </source>
</evidence>
<dbReference type="InterPro" id="IPR014221">
    <property type="entry name" value="SpoII_E"/>
</dbReference>
<accession>A0AAJ1WUS6</accession>
<dbReference type="Gene3D" id="3.60.40.10">
    <property type="entry name" value="PPM-type phosphatase domain"/>
    <property type="match status" value="1"/>
</dbReference>
<dbReference type="NCBIfam" id="TIGR02865">
    <property type="entry name" value="spore_II_E"/>
    <property type="match status" value="1"/>
</dbReference>
<reference evidence="4 5" key="1">
    <citation type="submission" date="2023-07" db="EMBL/GenBank/DDBJ databases">
        <title>Genomic Encyclopedia of Type Strains, Phase IV (KMG-IV): sequencing the most valuable type-strain genomes for metagenomic binning, comparative biology and taxonomic classification.</title>
        <authorList>
            <person name="Goeker M."/>
        </authorList>
    </citation>
    <scope>NUCLEOTIDE SEQUENCE [LARGE SCALE GENOMIC DNA]</scope>
    <source>
        <strain evidence="4 5">DSM 46876</strain>
    </source>
</reference>
<feature type="transmembrane region" description="Helical" evidence="2">
    <location>
        <begin position="116"/>
        <end position="138"/>
    </location>
</feature>
<feature type="transmembrane region" description="Helical" evidence="2">
    <location>
        <begin position="144"/>
        <end position="172"/>
    </location>
</feature>
<keyword evidence="2" id="KW-0812">Transmembrane</keyword>
<keyword evidence="5" id="KW-1185">Reference proteome</keyword>
<evidence type="ECO:0000259" key="3">
    <source>
        <dbReference type="PROSITE" id="PS51746"/>
    </source>
</evidence>
<dbReference type="Pfam" id="PF19732">
    <property type="entry name" value="SpoIIE_N"/>
    <property type="match status" value="1"/>
</dbReference>
<feature type="transmembrane region" description="Helical" evidence="2">
    <location>
        <begin position="184"/>
        <end position="203"/>
    </location>
</feature>
<dbReference type="RefSeq" id="WP_307253883.1">
    <property type="nucleotide sequence ID" value="NZ_JAUSUV010000010.1"/>
</dbReference>
<feature type="transmembrane region" description="Helical" evidence="2">
    <location>
        <begin position="215"/>
        <end position="240"/>
    </location>
</feature>
<evidence type="ECO:0000256" key="2">
    <source>
        <dbReference type="SAM" id="Phobius"/>
    </source>
</evidence>
<keyword evidence="1 4" id="KW-0378">Hydrolase</keyword>
<dbReference type="PROSITE" id="PS51746">
    <property type="entry name" value="PPM_2"/>
    <property type="match status" value="1"/>
</dbReference>
<dbReference type="InterPro" id="IPR045768">
    <property type="entry name" value="SpoIIE_N"/>
</dbReference>
<dbReference type="EMBL" id="JAUSUV010000010">
    <property type="protein sequence ID" value="MDQ0418271.1"/>
    <property type="molecule type" value="Genomic_DNA"/>
</dbReference>
<comment type="caution">
    <text evidence="4">The sequence shown here is derived from an EMBL/GenBank/DDBJ whole genome shotgun (WGS) entry which is preliminary data.</text>
</comment>
<feature type="domain" description="PPM-type phosphatase" evidence="3">
    <location>
        <begin position="583"/>
        <end position="793"/>
    </location>
</feature>
<organism evidence="4 5">
    <name type="scientific">Croceifilum oryzae</name>
    <dbReference type="NCBI Taxonomy" id="1553429"/>
    <lineage>
        <taxon>Bacteria</taxon>
        <taxon>Bacillati</taxon>
        <taxon>Bacillota</taxon>
        <taxon>Bacilli</taxon>
        <taxon>Bacillales</taxon>
        <taxon>Thermoactinomycetaceae</taxon>
        <taxon>Croceifilum</taxon>
    </lineage>
</organism>
<dbReference type="PANTHER" id="PTHR43156:SF2">
    <property type="entry name" value="STAGE II SPORULATION PROTEIN E"/>
    <property type="match status" value="1"/>
</dbReference>
<dbReference type="InterPro" id="IPR036457">
    <property type="entry name" value="PPM-type-like_dom_sf"/>
</dbReference>
<dbReference type="SUPFAM" id="SSF81606">
    <property type="entry name" value="PP2C-like"/>
    <property type="match status" value="1"/>
</dbReference>
<gene>
    <name evidence="4" type="ORF">J2Z48_002461</name>
</gene>
<evidence type="ECO:0000313" key="5">
    <source>
        <dbReference type="Proteomes" id="UP001238450"/>
    </source>
</evidence>
<keyword evidence="2" id="KW-0472">Membrane</keyword>
<dbReference type="Proteomes" id="UP001238450">
    <property type="component" value="Unassembled WGS sequence"/>
</dbReference>
<dbReference type="GO" id="GO:0004722">
    <property type="term" value="F:protein serine/threonine phosphatase activity"/>
    <property type="evidence" value="ECO:0007669"/>
    <property type="project" value="UniProtKB-EC"/>
</dbReference>
<feature type="transmembrane region" description="Helical" evidence="2">
    <location>
        <begin position="270"/>
        <end position="288"/>
    </location>
</feature>
<evidence type="ECO:0000313" key="4">
    <source>
        <dbReference type="EMBL" id="MDQ0418271.1"/>
    </source>
</evidence>